<dbReference type="PRINTS" id="PR00068">
    <property type="entry name" value="CUZNDISMTASE"/>
</dbReference>
<dbReference type="InterPro" id="IPR024134">
    <property type="entry name" value="SOD_Cu/Zn_/chaperone"/>
</dbReference>
<dbReference type="AlphaFoldDB" id="A0AA39NSF5"/>
<comment type="cofactor">
    <cofactor evidence="1">
        <name>Zn(2+)</name>
        <dbReference type="ChEBI" id="CHEBI:29105"/>
    </cofactor>
    <text evidence="1">Binds 1 zinc ion per subunit.</text>
</comment>
<protein>
    <recommendedName>
        <fullName evidence="1">Superoxide dismutase [Cu-Zn]</fullName>
        <ecNumber evidence="1">1.15.1.1</ecNumber>
    </recommendedName>
</protein>
<feature type="domain" description="Superoxide dismutase copper/zinc binding" evidence="3">
    <location>
        <begin position="86"/>
        <end position="171"/>
    </location>
</feature>
<comment type="caution">
    <text evidence="4">The sequence shown here is derived from an EMBL/GenBank/DDBJ whole genome shotgun (WGS) entry which is preliminary data.</text>
</comment>
<dbReference type="PANTHER" id="PTHR10003">
    <property type="entry name" value="SUPEROXIDE DISMUTASE CU-ZN -RELATED"/>
    <property type="match status" value="1"/>
</dbReference>
<dbReference type="GO" id="GO:0004784">
    <property type="term" value="F:superoxide dismutase activity"/>
    <property type="evidence" value="ECO:0007669"/>
    <property type="project" value="UniProtKB-EC"/>
</dbReference>
<dbReference type="PROSITE" id="PS00332">
    <property type="entry name" value="SOD_CU_ZN_2"/>
    <property type="match status" value="1"/>
</dbReference>
<evidence type="ECO:0000313" key="5">
    <source>
        <dbReference type="Proteomes" id="UP001175227"/>
    </source>
</evidence>
<keyword evidence="1" id="KW-0479">Metal-binding</keyword>
<comment type="catalytic activity">
    <reaction evidence="1">
        <text>2 superoxide + 2 H(+) = H2O2 + O2</text>
        <dbReference type="Rhea" id="RHEA:20696"/>
        <dbReference type="ChEBI" id="CHEBI:15378"/>
        <dbReference type="ChEBI" id="CHEBI:15379"/>
        <dbReference type="ChEBI" id="CHEBI:16240"/>
        <dbReference type="ChEBI" id="CHEBI:18421"/>
        <dbReference type="EC" id="1.15.1.1"/>
    </reaction>
</comment>
<name>A0AA39NSF5_9AGAR</name>
<accession>A0AA39NSF5</accession>
<evidence type="ECO:0000313" key="4">
    <source>
        <dbReference type="EMBL" id="KAK0471009.1"/>
    </source>
</evidence>
<dbReference type="EMBL" id="JAUEPR010000056">
    <property type="protein sequence ID" value="KAK0471009.1"/>
    <property type="molecule type" value="Genomic_DNA"/>
</dbReference>
<comment type="similarity">
    <text evidence="1">Belongs to the Cu-Zn superoxide dismutase family.</text>
</comment>
<evidence type="ECO:0000256" key="2">
    <source>
        <dbReference type="SAM" id="MobiDB-lite"/>
    </source>
</evidence>
<gene>
    <name evidence="4" type="ORF">IW261DRAFT_1514040</name>
</gene>
<dbReference type="Gene3D" id="2.60.40.200">
    <property type="entry name" value="Superoxide dismutase, copper/zinc binding domain"/>
    <property type="match status" value="1"/>
</dbReference>
<sequence length="177" mass="18977">MGDSSFESFSRTDSHRHHHLPARLTRRARPNQRPHPRPRPLRPTGFSRPVHFRTFLHPKSYPPHCPLANSGTSLTDAPPPECTTTPFNTTHGAPTDSVQSRHVGDLGNIQSVGNGVAVLDFRDGIIKLDGPLSIVGRSVVVHTGTDDLGGGGMELSLTTGNAGERAACGVIELTRNG</sequence>
<dbReference type="Pfam" id="PF00080">
    <property type="entry name" value="Sod_Cu"/>
    <property type="match status" value="1"/>
</dbReference>
<evidence type="ECO:0000259" key="3">
    <source>
        <dbReference type="Pfam" id="PF00080"/>
    </source>
</evidence>
<feature type="compositionally biased region" description="Polar residues" evidence="2">
    <location>
        <begin position="82"/>
        <end position="97"/>
    </location>
</feature>
<proteinExistence type="inferred from homology"/>
<dbReference type="InterPro" id="IPR001424">
    <property type="entry name" value="SOD_Cu_Zn_dom"/>
</dbReference>
<feature type="region of interest" description="Disordered" evidence="2">
    <location>
        <begin position="1"/>
        <end position="48"/>
    </location>
</feature>
<feature type="compositionally biased region" description="Basic residues" evidence="2">
    <location>
        <begin position="14"/>
        <end position="40"/>
    </location>
</feature>
<dbReference type="InterPro" id="IPR036423">
    <property type="entry name" value="SOD-like_Cu/Zn_dom_sf"/>
</dbReference>
<evidence type="ECO:0000256" key="1">
    <source>
        <dbReference type="RuleBase" id="RU000393"/>
    </source>
</evidence>
<organism evidence="4 5">
    <name type="scientific">Armillaria novae-zelandiae</name>
    <dbReference type="NCBI Taxonomy" id="153914"/>
    <lineage>
        <taxon>Eukaryota</taxon>
        <taxon>Fungi</taxon>
        <taxon>Dikarya</taxon>
        <taxon>Basidiomycota</taxon>
        <taxon>Agaricomycotina</taxon>
        <taxon>Agaricomycetes</taxon>
        <taxon>Agaricomycetidae</taxon>
        <taxon>Agaricales</taxon>
        <taxon>Marasmiineae</taxon>
        <taxon>Physalacriaceae</taxon>
        <taxon>Armillaria</taxon>
    </lineage>
</organism>
<feature type="region of interest" description="Disordered" evidence="2">
    <location>
        <begin position="67"/>
        <end position="97"/>
    </location>
</feature>
<dbReference type="SUPFAM" id="SSF49329">
    <property type="entry name" value="Cu,Zn superoxide dismutase-like"/>
    <property type="match status" value="1"/>
</dbReference>
<dbReference type="EC" id="1.15.1.1" evidence="1"/>
<keyword evidence="1" id="KW-0560">Oxidoreductase</keyword>
<keyword evidence="5" id="KW-1185">Reference proteome</keyword>
<feature type="compositionally biased region" description="Polar residues" evidence="2">
    <location>
        <begin position="1"/>
        <end position="11"/>
    </location>
</feature>
<dbReference type="InterPro" id="IPR018152">
    <property type="entry name" value="SOD_Cu/Zn_BS"/>
</dbReference>
<keyword evidence="1" id="KW-0862">Zinc</keyword>
<comment type="function">
    <text evidence="1">Destroys radicals which are normally produced within the cells and which are toxic to biological systems.</text>
</comment>
<keyword evidence="1" id="KW-0186">Copper</keyword>
<reference evidence="4" key="1">
    <citation type="submission" date="2023-06" db="EMBL/GenBank/DDBJ databases">
        <authorList>
            <consortium name="Lawrence Berkeley National Laboratory"/>
            <person name="Ahrendt S."/>
            <person name="Sahu N."/>
            <person name="Indic B."/>
            <person name="Wong-Bajracharya J."/>
            <person name="Merenyi Z."/>
            <person name="Ke H.-M."/>
            <person name="Monk M."/>
            <person name="Kocsube S."/>
            <person name="Drula E."/>
            <person name="Lipzen A."/>
            <person name="Balint B."/>
            <person name="Henrissat B."/>
            <person name="Andreopoulos B."/>
            <person name="Martin F.M."/>
            <person name="Harder C.B."/>
            <person name="Rigling D."/>
            <person name="Ford K.L."/>
            <person name="Foster G.D."/>
            <person name="Pangilinan J."/>
            <person name="Papanicolaou A."/>
            <person name="Barry K."/>
            <person name="LaButti K."/>
            <person name="Viragh M."/>
            <person name="Koriabine M."/>
            <person name="Yan M."/>
            <person name="Riley R."/>
            <person name="Champramary S."/>
            <person name="Plett K.L."/>
            <person name="Tsai I.J."/>
            <person name="Slot J."/>
            <person name="Sipos G."/>
            <person name="Plett J."/>
            <person name="Nagy L.G."/>
            <person name="Grigoriev I.V."/>
        </authorList>
    </citation>
    <scope>NUCLEOTIDE SEQUENCE</scope>
    <source>
        <strain evidence="4">ICMP 16352</strain>
    </source>
</reference>
<dbReference type="GO" id="GO:0005507">
    <property type="term" value="F:copper ion binding"/>
    <property type="evidence" value="ECO:0007669"/>
    <property type="project" value="InterPro"/>
</dbReference>
<dbReference type="Proteomes" id="UP001175227">
    <property type="component" value="Unassembled WGS sequence"/>
</dbReference>
<comment type="cofactor">
    <cofactor evidence="1">
        <name>Cu cation</name>
        <dbReference type="ChEBI" id="CHEBI:23378"/>
    </cofactor>
    <text evidence="1">Binds 1 copper ion per subunit.</text>
</comment>